<dbReference type="AlphaFoldDB" id="A0A401RQ77"/>
<reference evidence="3 4" key="1">
    <citation type="journal article" date="2018" name="Nat. Ecol. Evol.">
        <title>Shark genomes provide insights into elasmobranch evolution and the origin of vertebrates.</title>
        <authorList>
            <person name="Hara Y"/>
            <person name="Yamaguchi K"/>
            <person name="Onimaru K"/>
            <person name="Kadota M"/>
            <person name="Koyanagi M"/>
            <person name="Keeley SD"/>
            <person name="Tatsumi K"/>
            <person name="Tanaka K"/>
            <person name="Motone F"/>
            <person name="Kageyama Y"/>
            <person name="Nozu R"/>
            <person name="Adachi N"/>
            <person name="Nishimura O"/>
            <person name="Nakagawa R"/>
            <person name="Tanegashima C"/>
            <person name="Kiyatake I"/>
            <person name="Matsumoto R"/>
            <person name="Murakumo K"/>
            <person name="Nishida K"/>
            <person name="Terakita A"/>
            <person name="Kuratani S"/>
            <person name="Sato K"/>
            <person name="Hyodo S Kuraku.S."/>
        </authorList>
    </citation>
    <scope>NUCLEOTIDE SEQUENCE [LARGE SCALE GENOMIC DNA]</scope>
</reference>
<keyword evidence="2" id="KW-0472">Membrane</keyword>
<dbReference type="EMBL" id="BEZZ01001746">
    <property type="protein sequence ID" value="GCC20359.1"/>
    <property type="molecule type" value="Genomic_DNA"/>
</dbReference>
<feature type="compositionally biased region" description="Low complexity" evidence="1">
    <location>
        <begin position="335"/>
        <end position="346"/>
    </location>
</feature>
<feature type="region of interest" description="Disordered" evidence="1">
    <location>
        <begin position="442"/>
        <end position="496"/>
    </location>
</feature>
<proteinExistence type="predicted"/>
<evidence type="ECO:0000256" key="2">
    <source>
        <dbReference type="SAM" id="Phobius"/>
    </source>
</evidence>
<dbReference type="OMA" id="HHPVVQA"/>
<gene>
    <name evidence="3" type="ORF">chiPu_0018918</name>
</gene>
<dbReference type="GO" id="GO:0008195">
    <property type="term" value="F:phosphatidate phosphatase activity"/>
    <property type="evidence" value="ECO:0007669"/>
    <property type="project" value="TreeGrafter"/>
</dbReference>
<accession>A0A401RQ77</accession>
<dbReference type="OrthoDB" id="8907274at2759"/>
<keyword evidence="2" id="KW-1133">Transmembrane helix</keyword>
<dbReference type="PANTHER" id="PTHR10165">
    <property type="entry name" value="LIPID PHOSPHATE PHOSPHATASE"/>
    <property type="match status" value="1"/>
</dbReference>
<feature type="transmembrane region" description="Helical" evidence="2">
    <location>
        <begin position="46"/>
        <end position="66"/>
    </location>
</feature>
<evidence type="ECO:0000313" key="4">
    <source>
        <dbReference type="Proteomes" id="UP000287033"/>
    </source>
</evidence>
<feature type="compositionally biased region" description="Polar residues" evidence="1">
    <location>
        <begin position="320"/>
        <end position="330"/>
    </location>
</feature>
<feature type="region of interest" description="Disordered" evidence="1">
    <location>
        <begin position="401"/>
        <end position="426"/>
    </location>
</feature>
<feature type="transmembrane region" description="Helical" evidence="2">
    <location>
        <begin position="15"/>
        <end position="34"/>
    </location>
</feature>
<evidence type="ECO:0008006" key="5">
    <source>
        <dbReference type="Google" id="ProtNLM"/>
    </source>
</evidence>
<dbReference type="InterPro" id="IPR043216">
    <property type="entry name" value="PAP-like"/>
</dbReference>
<comment type="caution">
    <text evidence="3">The sequence shown here is derived from an EMBL/GenBank/DDBJ whole genome shotgun (WGS) entry which is preliminary data.</text>
</comment>
<dbReference type="PANTHER" id="PTHR10165:SF14">
    <property type="entry name" value="PHOSPHOLIPID PHOSPHATASE-RELATED PROTEIN TYPE 3"/>
    <property type="match status" value="1"/>
</dbReference>
<keyword evidence="4" id="KW-1185">Reference proteome</keyword>
<dbReference type="GO" id="GO:0046839">
    <property type="term" value="P:phospholipid dephosphorylation"/>
    <property type="evidence" value="ECO:0007669"/>
    <property type="project" value="TreeGrafter"/>
</dbReference>
<feature type="region of interest" description="Disordered" evidence="1">
    <location>
        <begin position="320"/>
        <end position="356"/>
    </location>
</feature>
<organism evidence="3 4">
    <name type="scientific">Chiloscyllium punctatum</name>
    <name type="common">Brownbanded bambooshark</name>
    <name type="synonym">Hemiscyllium punctatum</name>
    <dbReference type="NCBI Taxonomy" id="137246"/>
    <lineage>
        <taxon>Eukaryota</taxon>
        <taxon>Metazoa</taxon>
        <taxon>Chordata</taxon>
        <taxon>Craniata</taxon>
        <taxon>Vertebrata</taxon>
        <taxon>Chondrichthyes</taxon>
        <taxon>Elasmobranchii</taxon>
        <taxon>Galeomorphii</taxon>
        <taxon>Galeoidea</taxon>
        <taxon>Orectolobiformes</taxon>
        <taxon>Hemiscylliidae</taxon>
        <taxon>Chiloscyllium</taxon>
    </lineage>
</organism>
<protein>
    <recommendedName>
        <fullName evidence="5">Phospholipid phosphatase related 3</fullName>
    </recommendedName>
</protein>
<dbReference type="STRING" id="137246.A0A401RQ77"/>
<keyword evidence="2" id="KW-0812">Transmembrane</keyword>
<feature type="compositionally biased region" description="Polar residues" evidence="1">
    <location>
        <begin position="447"/>
        <end position="458"/>
    </location>
</feature>
<dbReference type="GO" id="GO:0007165">
    <property type="term" value="P:signal transduction"/>
    <property type="evidence" value="ECO:0007669"/>
    <property type="project" value="TreeGrafter"/>
</dbReference>
<dbReference type="GO" id="GO:0006644">
    <property type="term" value="P:phospholipid metabolic process"/>
    <property type="evidence" value="ECO:0007669"/>
    <property type="project" value="InterPro"/>
</dbReference>
<name>A0A401RQ77_CHIPU</name>
<dbReference type="Proteomes" id="UP000287033">
    <property type="component" value="Unassembled WGS sequence"/>
</dbReference>
<evidence type="ECO:0000256" key="1">
    <source>
        <dbReference type="SAM" id="MobiDB-lite"/>
    </source>
</evidence>
<sequence length="496" mass="54042">MKMYFNSTISDCTKLLKPMLVFAFAIAAGICGLTQITQYRSHPIDVYVGFVFGAGIAAYLGLHAVGNFKASDDATPVKASPKSGLRPLAHLRHDSVYQQSKSLSTDELNPQPRLEGLEQHLAQREKNSLNSLKRASVDVELLAPRSPMGKENMVTFSNTLPRVNTPNLDEAARRHMTIHVSMDASRSKQLISQWRQRPVDGLALDHDPNISQSQPQMRAALELRAGSFEQEEVAPSSLYPTVQSRATERGGARVLIQSRAGTSQLVHIPEESQASVSTSPKGNSARAKWMLLAEKGGIPRAQPQAQAQPQPRIMQVIAMSKQQSTVTVTPRHSETSSSSESSQYKSPSDRDSSSIVTVDAHGSHPVVHVSSANGAAGPWEWKSPQAGEAYELNDLSRDYRSYRPAKSGGSTGGVSPGSSASDLEHEDTRFCSVATINVAAAERSETNSESLTVGSSRDSTLRRKPNPAFLAERETSTDSDQEAYYKKLQANRRFKD</sequence>
<dbReference type="GO" id="GO:0005886">
    <property type="term" value="C:plasma membrane"/>
    <property type="evidence" value="ECO:0007669"/>
    <property type="project" value="TreeGrafter"/>
</dbReference>
<evidence type="ECO:0000313" key="3">
    <source>
        <dbReference type="EMBL" id="GCC20359.1"/>
    </source>
</evidence>